<feature type="chain" id="PRO_5004726521" evidence="5">
    <location>
        <begin position="33"/>
        <end position="398"/>
    </location>
</feature>
<dbReference type="Pfam" id="PF13458">
    <property type="entry name" value="Peripla_BP_6"/>
    <property type="match status" value="1"/>
</dbReference>
<organism evidence="7 8">
    <name type="scientific">Lutibaculum baratangense AMV1</name>
    <dbReference type="NCBI Taxonomy" id="631454"/>
    <lineage>
        <taxon>Bacteria</taxon>
        <taxon>Pseudomonadati</taxon>
        <taxon>Pseudomonadota</taxon>
        <taxon>Alphaproteobacteria</taxon>
        <taxon>Hyphomicrobiales</taxon>
        <taxon>Tepidamorphaceae</taxon>
        <taxon>Lutibaculum</taxon>
    </lineage>
</organism>
<evidence type="ECO:0000256" key="1">
    <source>
        <dbReference type="ARBA" id="ARBA00010062"/>
    </source>
</evidence>
<evidence type="ECO:0000256" key="2">
    <source>
        <dbReference type="ARBA" id="ARBA00022448"/>
    </source>
</evidence>
<keyword evidence="4" id="KW-0029">Amino-acid transport</keyword>
<dbReference type="InterPro" id="IPR051010">
    <property type="entry name" value="BCAA_transport"/>
</dbReference>
<evidence type="ECO:0000256" key="5">
    <source>
        <dbReference type="SAM" id="SignalP"/>
    </source>
</evidence>
<dbReference type="PRINTS" id="PR00337">
    <property type="entry name" value="LEUILEVALBP"/>
</dbReference>
<dbReference type="Gene3D" id="3.40.50.2300">
    <property type="match status" value="2"/>
</dbReference>
<evidence type="ECO:0000256" key="4">
    <source>
        <dbReference type="ARBA" id="ARBA00022970"/>
    </source>
</evidence>
<evidence type="ECO:0000313" key="7">
    <source>
        <dbReference type="EMBL" id="ESR23729.1"/>
    </source>
</evidence>
<evidence type="ECO:0000259" key="6">
    <source>
        <dbReference type="Pfam" id="PF13458"/>
    </source>
</evidence>
<dbReference type="PANTHER" id="PTHR30483:SF6">
    <property type="entry name" value="PERIPLASMIC BINDING PROTEIN OF ABC TRANSPORTER FOR NATURAL AMINO ACIDS"/>
    <property type="match status" value="1"/>
</dbReference>
<feature type="signal peptide" evidence="5">
    <location>
        <begin position="1"/>
        <end position="32"/>
    </location>
</feature>
<dbReference type="InterPro" id="IPR028082">
    <property type="entry name" value="Peripla_BP_I"/>
</dbReference>
<keyword evidence="3 5" id="KW-0732">Signal</keyword>
<sequence length="398" mass="42057">MGTTSRFRTLARAMGGAVLALAVATPFTTAQAADPIKIGHVAALSGASAQSGEAITRGIQMAIDEINEAGGLLDGRMLELVQRDDQSTPPKGLIAARELIFNEEVAAIFGGIDSPVSLAIVPLANQSKVPFMGVWAAATGITENGADPNYVFRVSAVDALVDVKLLDYANKKFGAAKVGLMLINNPWGESNEKGLEAADEENDAVEIVGVEKFEAADVDMTPQLTRLRDAGAEAIILVVNAPPGAQVMKSRERMGWDAPVVSHWGISGGRFPELAGPTAGEAHFVQTYSFFGDQGPVGQKLLDTLKEKYSEIEGPEDIFSPVGTANAYDAMHLVALAIEQAGSTDGDAIREALENLDGPYEGLIKTYDKPFSAENHDALGAGDYIMVHYDGDQVVPTE</sequence>
<dbReference type="RefSeq" id="WP_023433082.1">
    <property type="nucleotide sequence ID" value="NZ_AWXZ01000038.1"/>
</dbReference>
<dbReference type="SUPFAM" id="SSF53822">
    <property type="entry name" value="Periplasmic binding protein-like I"/>
    <property type="match status" value="1"/>
</dbReference>
<evidence type="ECO:0000256" key="3">
    <source>
        <dbReference type="ARBA" id="ARBA00022729"/>
    </source>
</evidence>
<dbReference type="EMBL" id="AWXZ01000038">
    <property type="protein sequence ID" value="ESR23729.1"/>
    <property type="molecule type" value="Genomic_DNA"/>
</dbReference>
<dbReference type="PANTHER" id="PTHR30483">
    <property type="entry name" value="LEUCINE-SPECIFIC-BINDING PROTEIN"/>
    <property type="match status" value="1"/>
</dbReference>
<dbReference type="GO" id="GO:0006865">
    <property type="term" value="P:amino acid transport"/>
    <property type="evidence" value="ECO:0007669"/>
    <property type="project" value="UniProtKB-KW"/>
</dbReference>
<protein>
    <submittedName>
        <fullName evidence="7">Branched-chain amino acid ABC transporter, amino acid-binding protein</fullName>
    </submittedName>
</protein>
<accession>V4REA7</accession>
<dbReference type="CDD" id="cd19979">
    <property type="entry name" value="PBP1_ABC_ligand_binding-like"/>
    <property type="match status" value="1"/>
</dbReference>
<dbReference type="eggNOG" id="COG0683">
    <property type="taxonomic scope" value="Bacteria"/>
</dbReference>
<comment type="similarity">
    <text evidence="1">Belongs to the leucine-binding protein family.</text>
</comment>
<dbReference type="Proteomes" id="UP000017819">
    <property type="component" value="Unassembled WGS sequence"/>
</dbReference>
<name>V4REA7_9HYPH</name>
<dbReference type="STRING" id="631454.N177_2959"/>
<dbReference type="PATRIC" id="fig|631454.5.peg.2923"/>
<feature type="domain" description="Leucine-binding protein" evidence="6">
    <location>
        <begin position="35"/>
        <end position="376"/>
    </location>
</feature>
<comment type="caution">
    <text evidence="7">The sequence shown here is derived from an EMBL/GenBank/DDBJ whole genome shotgun (WGS) entry which is preliminary data.</text>
</comment>
<keyword evidence="2" id="KW-0813">Transport</keyword>
<dbReference type="InterPro" id="IPR000709">
    <property type="entry name" value="Leu_Ile_Val-bd"/>
</dbReference>
<proteinExistence type="inferred from homology"/>
<dbReference type="AlphaFoldDB" id="V4REA7"/>
<dbReference type="InterPro" id="IPR028081">
    <property type="entry name" value="Leu-bd"/>
</dbReference>
<reference evidence="7 8" key="1">
    <citation type="journal article" date="2014" name="Genome Announc.">
        <title>Draft Genome Sequence of Lutibaculum baratangense Strain AMV1T, Isolated from a Mud Volcano in Andamans, India.</title>
        <authorList>
            <person name="Singh A."/>
            <person name="Sreenivas A."/>
            <person name="Sathyanarayana Reddy G."/>
            <person name="Pinnaka A.K."/>
            <person name="Shivaji S."/>
        </authorList>
    </citation>
    <scope>NUCLEOTIDE SEQUENCE [LARGE SCALE GENOMIC DNA]</scope>
    <source>
        <strain evidence="7 8">AMV1</strain>
    </source>
</reference>
<evidence type="ECO:0000313" key="8">
    <source>
        <dbReference type="Proteomes" id="UP000017819"/>
    </source>
</evidence>
<gene>
    <name evidence="7" type="ORF">N177_2959</name>
</gene>
<keyword evidence="8" id="KW-1185">Reference proteome</keyword>
<dbReference type="OrthoDB" id="9768099at2"/>